<evidence type="ECO:0000313" key="5">
    <source>
        <dbReference type="Proteomes" id="UP001215503"/>
    </source>
</evidence>
<dbReference type="EMBL" id="JARHUD010000029">
    <property type="protein sequence ID" value="MDF2097539.1"/>
    <property type="molecule type" value="Genomic_DNA"/>
</dbReference>
<reference evidence="4 5" key="1">
    <citation type="submission" date="2023-03" db="EMBL/GenBank/DDBJ databases">
        <title>Fodinicurvata sp. CAU 1616 isolated from sea sendiment.</title>
        <authorList>
            <person name="Kim W."/>
        </authorList>
    </citation>
    <scope>NUCLEOTIDE SEQUENCE [LARGE SCALE GENOMIC DNA]</scope>
    <source>
        <strain evidence="4 5">CAU 1616</strain>
    </source>
</reference>
<dbReference type="InterPro" id="IPR003346">
    <property type="entry name" value="Transposase_20"/>
</dbReference>
<comment type="caution">
    <text evidence="4">The sequence shown here is derived from an EMBL/GenBank/DDBJ whole genome shotgun (WGS) entry which is preliminary data.</text>
</comment>
<protein>
    <submittedName>
        <fullName evidence="4">Transposase</fullName>
    </submittedName>
</protein>
<evidence type="ECO:0000313" key="4">
    <source>
        <dbReference type="EMBL" id="MDF2097539.1"/>
    </source>
</evidence>
<dbReference type="InterPro" id="IPR047650">
    <property type="entry name" value="Transpos_IS110"/>
</dbReference>
<dbReference type="PANTHER" id="PTHR33055">
    <property type="entry name" value="TRANSPOSASE FOR INSERTION SEQUENCE ELEMENT IS1111A"/>
    <property type="match status" value="1"/>
</dbReference>
<dbReference type="RefSeq" id="WP_275824366.1">
    <property type="nucleotide sequence ID" value="NZ_JARHUD010000029.1"/>
</dbReference>
<dbReference type="Pfam" id="PF02371">
    <property type="entry name" value="Transposase_20"/>
    <property type="match status" value="1"/>
</dbReference>
<dbReference type="InterPro" id="IPR002525">
    <property type="entry name" value="Transp_IS110-like_N"/>
</dbReference>
<proteinExistence type="predicted"/>
<sequence length="312" mass="34560">MIKVTIGIDISKDRLDVHRLPDGASRCFPNDPKGHRALLAWLQHDPVDRIVLEPTGAYHRAPERALAKAGLPVAKVNPRQARRFAEAIGRLAKTDRIDAVMLARMGIALEPATRPAASERLDTLKELHGARQALVKDRTATRNRQKNLTLPLLKRQAAQRLRQIEAQLADVDRELLNLIRADENLAQRLGILVSIPGISETTAVTMIVEMPELGTLEPRQAASLAGLAPITRRSGKWQGRARIGGGRAQLRQALYMPALVAARYNPNLKQRYDALRQAGKAPKVALTAIMRKLVILANALLRDQRPWVNFPS</sequence>
<feature type="domain" description="Transposase IS110-like N-terminal" evidence="2">
    <location>
        <begin position="6"/>
        <end position="147"/>
    </location>
</feature>
<evidence type="ECO:0000256" key="1">
    <source>
        <dbReference type="SAM" id="Coils"/>
    </source>
</evidence>
<feature type="domain" description="Transposase IS116/IS110/IS902 C-terminal" evidence="3">
    <location>
        <begin position="191"/>
        <end position="272"/>
    </location>
</feature>
<evidence type="ECO:0000259" key="3">
    <source>
        <dbReference type="Pfam" id="PF02371"/>
    </source>
</evidence>
<dbReference type="Proteomes" id="UP001215503">
    <property type="component" value="Unassembled WGS sequence"/>
</dbReference>
<feature type="coiled-coil region" evidence="1">
    <location>
        <begin position="154"/>
        <end position="181"/>
    </location>
</feature>
<evidence type="ECO:0000259" key="2">
    <source>
        <dbReference type="Pfam" id="PF01548"/>
    </source>
</evidence>
<keyword evidence="5" id="KW-1185">Reference proteome</keyword>
<dbReference type="PANTHER" id="PTHR33055:SF13">
    <property type="entry name" value="TRANSPOSASE"/>
    <property type="match status" value="1"/>
</dbReference>
<name>A0ABT5YTL3_9PROT</name>
<keyword evidence="1" id="KW-0175">Coiled coil</keyword>
<dbReference type="Pfam" id="PF01548">
    <property type="entry name" value="DEDD_Tnp_IS110"/>
    <property type="match status" value="1"/>
</dbReference>
<organism evidence="4 5">
    <name type="scientific">Aquibaculum arenosum</name>
    <dbReference type="NCBI Taxonomy" id="3032591"/>
    <lineage>
        <taxon>Bacteria</taxon>
        <taxon>Pseudomonadati</taxon>
        <taxon>Pseudomonadota</taxon>
        <taxon>Alphaproteobacteria</taxon>
        <taxon>Rhodospirillales</taxon>
        <taxon>Rhodovibrionaceae</taxon>
        <taxon>Aquibaculum</taxon>
    </lineage>
</organism>
<gene>
    <name evidence="4" type="ORF">P2G67_16365</name>
</gene>
<accession>A0ABT5YTL3</accession>